<dbReference type="Proteomes" id="UP000012073">
    <property type="component" value="Unassembled WGS sequence"/>
</dbReference>
<dbReference type="KEGG" id="ccp:CHC_T00006038001"/>
<accession>R7QH84</accession>
<name>R7QH84_CHOCR</name>
<dbReference type="RefSeq" id="XP_005717753.1">
    <property type="nucleotide sequence ID" value="XM_005717696.1"/>
</dbReference>
<dbReference type="InterPro" id="IPR057268">
    <property type="entry name" value="Ribosomal_L18"/>
</dbReference>
<proteinExistence type="inferred from homology"/>
<gene>
    <name evidence="4" type="ORF">CHC_T00006038001</name>
</gene>
<dbReference type="Pfam" id="PF00861">
    <property type="entry name" value="Ribosomal_L18p"/>
    <property type="match status" value="1"/>
</dbReference>
<dbReference type="Gene3D" id="3.30.420.100">
    <property type="match status" value="1"/>
</dbReference>
<reference evidence="5" key="1">
    <citation type="journal article" date="2013" name="Proc. Natl. Acad. Sci. U.S.A.">
        <title>Genome structure and metabolic features in the red seaweed Chondrus crispus shed light on evolution of the Archaeplastida.</title>
        <authorList>
            <person name="Collen J."/>
            <person name="Porcel B."/>
            <person name="Carre W."/>
            <person name="Ball S.G."/>
            <person name="Chaparro C."/>
            <person name="Tonon T."/>
            <person name="Barbeyron T."/>
            <person name="Michel G."/>
            <person name="Noel B."/>
            <person name="Valentin K."/>
            <person name="Elias M."/>
            <person name="Artiguenave F."/>
            <person name="Arun A."/>
            <person name="Aury J.M."/>
            <person name="Barbosa-Neto J.F."/>
            <person name="Bothwell J.H."/>
            <person name="Bouget F.Y."/>
            <person name="Brillet L."/>
            <person name="Cabello-Hurtado F."/>
            <person name="Capella-Gutierrez S."/>
            <person name="Charrier B."/>
            <person name="Cladiere L."/>
            <person name="Cock J.M."/>
            <person name="Coelho S.M."/>
            <person name="Colleoni C."/>
            <person name="Czjzek M."/>
            <person name="Da Silva C."/>
            <person name="Delage L."/>
            <person name="Denoeud F."/>
            <person name="Deschamps P."/>
            <person name="Dittami S.M."/>
            <person name="Gabaldon T."/>
            <person name="Gachon C.M."/>
            <person name="Groisillier A."/>
            <person name="Herve C."/>
            <person name="Jabbari K."/>
            <person name="Katinka M."/>
            <person name="Kloareg B."/>
            <person name="Kowalczyk N."/>
            <person name="Labadie K."/>
            <person name="Leblanc C."/>
            <person name="Lopez P.J."/>
            <person name="McLachlan D.H."/>
            <person name="Meslet-Cladiere L."/>
            <person name="Moustafa A."/>
            <person name="Nehr Z."/>
            <person name="Nyvall Collen P."/>
            <person name="Panaud O."/>
            <person name="Partensky F."/>
            <person name="Poulain J."/>
            <person name="Rensing S.A."/>
            <person name="Rousvoal S."/>
            <person name="Samson G."/>
            <person name="Symeonidi A."/>
            <person name="Weissenbach J."/>
            <person name="Zambounis A."/>
            <person name="Wincker P."/>
            <person name="Boyen C."/>
        </authorList>
    </citation>
    <scope>NUCLEOTIDE SEQUENCE [LARGE SCALE GENOMIC DNA]</scope>
    <source>
        <strain evidence="5">cv. Stackhouse</strain>
    </source>
</reference>
<dbReference type="AlphaFoldDB" id="R7QH84"/>
<dbReference type="PANTHER" id="PTHR12899:SF16">
    <property type="entry name" value="OS02G0689700 PROTEIN"/>
    <property type="match status" value="1"/>
</dbReference>
<dbReference type="InterPro" id="IPR005484">
    <property type="entry name" value="Ribosomal_uL18_bac/plant/anim"/>
</dbReference>
<dbReference type="CDD" id="cd00432">
    <property type="entry name" value="Ribosomal_L18_L5e"/>
    <property type="match status" value="1"/>
</dbReference>
<evidence type="ECO:0000256" key="2">
    <source>
        <dbReference type="ARBA" id="ARBA00022980"/>
    </source>
</evidence>
<dbReference type="OrthoDB" id="1295at2759"/>
<keyword evidence="5" id="KW-1185">Reference proteome</keyword>
<dbReference type="STRING" id="2769.R7QH84"/>
<comment type="similarity">
    <text evidence="1">Belongs to the universal ribosomal protein uL18 family.</text>
</comment>
<dbReference type="GO" id="GO:0006412">
    <property type="term" value="P:translation"/>
    <property type="evidence" value="ECO:0007669"/>
    <property type="project" value="InterPro"/>
</dbReference>
<dbReference type="EMBL" id="HG001882">
    <property type="protein sequence ID" value="CDF37882.1"/>
    <property type="molecule type" value="Genomic_DNA"/>
</dbReference>
<keyword evidence="3" id="KW-0687">Ribonucleoprotein</keyword>
<evidence type="ECO:0000256" key="3">
    <source>
        <dbReference type="ARBA" id="ARBA00023274"/>
    </source>
</evidence>
<dbReference type="GO" id="GO:0008097">
    <property type="term" value="F:5S rRNA binding"/>
    <property type="evidence" value="ECO:0007669"/>
    <property type="project" value="TreeGrafter"/>
</dbReference>
<evidence type="ECO:0000256" key="1">
    <source>
        <dbReference type="ARBA" id="ARBA00007116"/>
    </source>
</evidence>
<evidence type="ECO:0000313" key="4">
    <source>
        <dbReference type="EMBL" id="CDF37882.1"/>
    </source>
</evidence>
<dbReference type="PANTHER" id="PTHR12899">
    <property type="entry name" value="39S RIBOSOMAL PROTEIN L18, MITOCHONDRIAL"/>
    <property type="match status" value="1"/>
</dbReference>
<organism evidence="4 5">
    <name type="scientific">Chondrus crispus</name>
    <name type="common">Carrageen Irish moss</name>
    <name type="synonym">Polymorpha crispa</name>
    <dbReference type="NCBI Taxonomy" id="2769"/>
    <lineage>
        <taxon>Eukaryota</taxon>
        <taxon>Rhodophyta</taxon>
        <taxon>Florideophyceae</taxon>
        <taxon>Rhodymeniophycidae</taxon>
        <taxon>Gigartinales</taxon>
        <taxon>Gigartinaceae</taxon>
        <taxon>Chondrus</taxon>
    </lineage>
</organism>
<dbReference type="GO" id="GO:0003735">
    <property type="term" value="F:structural constituent of ribosome"/>
    <property type="evidence" value="ECO:0007669"/>
    <property type="project" value="InterPro"/>
</dbReference>
<dbReference type="Gramene" id="CDF37882">
    <property type="protein sequence ID" value="CDF37882"/>
    <property type="gene ID" value="CHC_T00006038001"/>
</dbReference>
<evidence type="ECO:0000313" key="5">
    <source>
        <dbReference type="Proteomes" id="UP000012073"/>
    </source>
</evidence>
<sequence>MSATIKSGRVNECAQSTDFCRQKGSFPKFKRRDSCAVLSYYNFGFFVPQCFDQVQRPRQPSVNCDENVRSWYHPPYLHPWAAASTYSPPPATDQRHTEQTDAHCSFNMGRMRVRRLPGETFELLLNLTNRHIHAQLVDRAGGRVILGVHSNQPNLRKAIAGPDAPRGNFATASVAAARMVGEAFGTHASSKGISAVYWTRPGKYHGKIKAFIDAVRDHGIETKKAPPKKMPTTPATDN</sequence>
<dbReference type="GO" id="GO:1990904">
    <property type="term" value="C:ribonucleoprotein complex"/>
    <property type="evidence" value="ECO:0007669"/>
    <property type="project" value="UniProtKB-KW"/>
</dbReference>
<dbReference type="GeneID" id="17325466"/>
<protein>
    <submittedName>
        <fullName evidence="4">Uncharacterized protein</fullName>
    </submittedName>
</protein>
<keyword evidence="2" id="KW-0689">Ribosomal protein</keyword>
<dbReference type="GO" id="GO:0005840">
    <property type="term" value="C:ribosome"/>
    <property type="evidence" value="ECO:0007669"/>
    <property type="project" value="UniProtKB-KW"/>
</dbReference>
<dbReference type="SUPFAM" id="SSF53137">
    <property type="entry name" value="Translational machinery components"/>
    <property type="match status" value="1"/>
</dbReference>